<dbReference type="PANTHER" id="PTHR31630">
    <property type="entry name" value="PHYTANOYL-COA DIOXYGENASE-RELATED-RELATED"/>
    <property type="match status" value="1"/>
</dbReference>
<reference evidence="1" key="1">
    <citation type="submission" date="2020-07" db="EMBL/GenBank/DDBJ databases">
        <title>Draft Genome Sequence of a Deep-Sea Yeast, Naganishia (Cryptococcus) liquefaciens strain N6.</title>
        <authorList>
            <person name="Han Y.W."/>
            <person name="Kajitani R."/>
            <person name="Morimoto H."/>
            <person name="Parhat M."/>
            <person name="Tsubouchi H."/>
            <person name="Bakenova O."/>
            <person name="Ogata M."/>
            <person name="Argunhan B."/>
            <person name="Aoki R."/>
            <person name="Kajiwara S."/>
            <person name="Itoh T."/>
            <person name="Iwasaki H."/>
        </authorList>
    </citation>
    <scope>NUCLEOTIDE SEQUENCE</scope>
    <source>
        <strain evidence="1">N6</strain>
    </source>
</reference>
<gene>
    <name evidence="1" type="ORF">NliqN6_2901</name>
</gene>
<dbReference type="EMBL" id="BLZA01000018">
    <property type="protein sequence ID" value="GHJ86499.1"/>
    <property type="molecule type" value="Genomic_DNA"/>
</dbReference>
<evidence type="ECO:0000313" key="2">
    <source>
        <dbReference type="Proteomes" id="UP000620104"/>
    </source>
</evidence>
<keyword evidence="2" id="KW-1185">Reference proteome</keyword>
<sequence length="329" mass="36981">MSSTTTTQTAQPVVGTLKLRTEADSTPEYLEELHSKGYVVVPNVIPQDKAAEYVNDANEWLKGFGKGFDINDKSTWNVDNLPPHYRGGLYNALGVGHEDLLWRIRLEPELINVFAKIWGTDELLVSFDGANFSVPLPPSQVQNGGRPWPHYDQTPLKRGLECIQGIANLAPNGEDDGGLMVLDGSFPLWHDFIAAFEGTVEWPKIDSFHHTDEQLQWFYDRGCTWRKICAPAGSLILWESRTIHYGAAPKEGANPRYATYVCYKPAAHCPPAHLEARKEAIRDSQNMSHNPCDARKVNKNWTDVRDKPSKPFNFESSERARKLAGLTSY</sequence>
<dbReference type="Gene3D" id="2.60.120.620">
    <property type="entry name" value="q2cbj1_9rhob like domain"/>
    <property type="match status" value="1"/>
</dbReference>
<evidence type="ECO:0008006" key="3">
    <source>
        <dbReference type="Google" id="ProtNLM"/>
    </source>
</evidence>
<name>A0A8H3YEI1_9TREE</name>
<protein>
    <recommendedName>
        <fullName evidence="3">Phytanoyl-CoA dioxygenase</fullName>
    </recommendedName>
</protein>
<dbReference type="OrthoDB" id="445007at2759"/>
<dbReference type="Proteomes" id="UP000620104">
    <property type="component" value="Unassembled WGS sequence"/>
</dbReference>
<comment type="caution">
    <text evidence="1">The sequence shown here is derived from an EMBL/GenBank/DDBJ whole genome shotgun (WGS) entry which is preliminary data.</text>
</comment>
<accession>A0A8H3YEI1</accession>
<organism evidence="1 2">
    <name type="scientific">Naganishia liquefaciens</name>
    <dbReference type="NCBI Taxonomy" id="104408"/>
    <lineage>
        <taxon>Eukaryota</taxon>
        <taxon>Fungi</taxon>
        <taxon>Dikarya</taxon>
        <taxon>Basidiomycota</taxon>
        <taxon>Agaricomycotina</taxon>
        <taxon>Tremellomycetes</taxon>
        <taxon>Filobasidiales</taxon>
        <taxon>Filobasidiaceae</taxon>
        <taxon>Naganishia</taxon>
    </lineage>
</organism>
<dbReference type="AlphaFoldDB" id="A0A8H3YEI1"/>
<dbReference type="PANTHER" id="PTHR31630:SF6">
    <property type="entry name" value="PHYTANOYL-COA DIOXYGENASE-RELATED"/>
    <property type="match status" value="1"/>
</dbReference>
<dbReference type="SUPFAM" id="SSF51197">
    <property type="entry name" value="Clavaminate synthase-like"/>
    <property type="match status" value="1"/>
</dbReference>
<proteinExistence type="predicted"/>
<evidence type="ECO:0000313" key="1">
    <source>
        <dbReference type="EMBL" id="GHJ86499.1"/>
    </source>
</evidence>